<dbReference type="RefSeq" id="WP_015922449.1">
    <property type="nucleotide sequence ID" value="NC_011959.1"/>
</dbReference>
<sequence length="369" mass="39812">MKRFRRCPPEGTLRLLVDSPGETAIRQHVAGCRSCQQRLERLRADAEFVERALTALEQSPVPLPVGATESRKERPMRYFRKASAALAATLALALVVWLAPVGALADQLVQRFRVQQFAAITIPASTISSLSDQFGSVPEEQRAALREQLQRSFQVTPEQMNGEHVREVDSLDALTAHLGRAPLVPAAVPAPFASIQPRYLAGDPQRSEMTIDVASVQEAAAQLGLQFASLPDPSVTPTVTVALSVPASAAQVWEAGDRALLLVAELESPTLELPAEIDPELLREDLLMLPGLPPDVVAQIRAVRDWRQTLIIPIPEGATSRTISLRGTSGLLIEGSEGSAVLWQERGILHVVGGSVTADQALAIARSLR</sequence>
<protein>
    <recommendedName>
        <fullName evidence="5">DUF4367 domain-containing protein</fullName>
    </recommendedName>
</protein>
<keyword evidence="2" id="KW-0472">Membrane</keyword>
<feature type="coiled-coil region" evidence="1">
    <location>
        <begin position="32"/>
        <end position="59"/>
    </location>
</feature>
<organism evidence="3 4">
    <name type="scientific">Thermomicrobium roseum (strain ATCC 27502 / DSM 5159 / P-2)</name>
    <dbReference type="NCBI Taxonomy" id="309801"/>
    <lineage>
        <taxon>Bacteria</taxon>
        <taxon>Pseudomonadati</taxon>
        <taxon>Thermomicrobiota</taxon>
        <taxon>Thermomicrobia</taxon>
        <taxon>Thermomicrobiales</taxon>
        <taxon>Thermomicrobiaceae</taxon>
        <taxon>Thermomicrobium</taxon>
    </lineage>
</organism>
<dbReference type="Proteomes" id="UP000000447">
    <property type="component" value="Chromosome"/>
</dbReference>
<feature type="transmembrane region" description="Helical" evidence="2">
    <location>
        <begin position="82"/>
        <end position="105"/>
    </location>
</feature>
<dbReference type="AlphaFoldDB" id="B9KZN2"/>
<keyword evidence="2" id="KW-0812">Transmembrane</keyword>
<dbReference type="OrthoDB" id="158423at2"/>
<reference evidence="3 4" key="1">
    <citation type="journal article" date="2009" name="PLoS ONE">
        <title>Complete genome sequence of the aerobic CO-oxidizing thermophile Thermomicrobium roseum.</title>
        <authorList>
            <person name="Wu D."/>
            <person name="Raymond J."/>
            <person name="Wu M."/>
            <person name="Chatterji S."/>
            <person name="Ren Q."/>
            <person name="Graham J.E."/>
            <person name="Bryant D.A."/>
            <person name="Robb F."/>
            <person name="Colman A."/>
            <person name="Tallon L.J."/>
            <person name="Badger J.H."/>
            <person name="Madupu R."/>
            <person name="Ward N.L."/>
            <person name="Eisen J.A."/>
        </authorList>
    </citation>
    <scope>NUCLEOTIDE SEQUENCE [LARGE SCALE GENOMIC DNA]</scope>
    <source>
        <strain evidence="4">ATCC 27502 / DSM 5159 / P-2</strain>
    </source>
</reference>
<name>B9KZN2_THERP</name>
<evidence type="ECO:0000256" key="1">
    <source>
        <dbReference type="SAM" id="Coils"/>
    </source>
</evidence>
<dbReference type="STRING" id="309801.trd_1502"/>
<keyword evidence="2" id="KW-1133">Transmembrane helix</keyword>
<evidence type="ECO:0008006" key="5">
    <source>
        <dbReference type="Google" id="ProtNLM"/>
    </source>
</evidence>
<accession>B9KZN2</accession>
<keyword evidence="4" id="KW-1185">Reference proteome</keyword>
<keyword evidence="1" id="KW-0175">Coiled coil</keyword>
<evidence type="ECO:0000256" key="2">
    <source>
        <dbReference type="SAM" id="Phobius"/>
    </source>
</evidence>
<dbReference type="EMBL" id="CP001275">
    <property type="protein sequence ID" value="ACM05101.1"/>
    <property type="molecule type" value="Genomic_DNA"/>
</dbReference>
<proteinExistence type="predicted"/>
<gene>
    <name evidence="3" type="ordered locus">trd_1502</name>
</gene>
<dbReference type="eggNOG" id="COG5662">
    <property type="taxonomic scope" value="Bacteria"/>
</dbReference>
<evidence type="ECO:0000313" key="3">
    <source>
        <dbReference type="EMBL" id="ACM05101.1"/>
    </source>
</evidence>
<evidence type="ECO:0000313" key="4">
    <source>
        <dbReference type="Proteomes" id="UP000000447"/>
    </source>
</evidence>
<dbReference type="KEGG" id="tro:trd_1502"/>
<dbReference type="HOGENOM" id="CLU_725374_0_0_0"/>